<organism evidence="1 2">
    <name type="scientific">Colletotrichum asianum</name>
    <dbReference type="NCBI Taxonomy" id="702518"/>
    <lineage>
        <taxon>Eukaryota</taxon>
        <taxon>Fungi</taxon>
        <taxon>Dikarya</taxon>
        <taxon>Ascomycota</taxon>
        <taxon>Pezizomycotina</taxon>
        <taxon>Sordariomycetes</taxon>
        <taxon>Hypocreomycetidae</taxon>
        <taxon>Glomerellales</taxon>
        <taxon>Glomerellaceae</taxon>
        <taxon>Colletotrichum</taxon>
        <taxon>Colletotrichum gloeosporioides species complex</taxon>
    </lineage>
</organism>
<dbReference type="EMBL" id="WOWK01000120">
    <property type="protein sequence ID" value="KAF0317920.1"/>
    <property type="molecule type" value="Genomic_DNA"/>
</dbReference>
<keyword evidence="2" id="KW-1185">Reference proteome</keyword>
<comment type="caution">
    <text evidence="1">The sequence shown here is derived from an EMBL/GenBank/DDBJ whole genome shotgun (WGS) entry which is preliminary data.</text>
</comment>
<name>A0A8H3ZND4_9PEZI</name>
<protein>
    <submittedName>
        <fullName evidence="1">Uncharacterized protein</fullName>
    </submittedName>
</protein>
<dbReference type="AlphaFoldDB" id="A0A8H3ZND4"/>
<gene>
    <name evidence="1" type="ORF">GQ607_014837</name>
</gene>
<proteinExistence type="predicted"/>
<dbReference type="Proteomes" id="UP000434172">
    <property type="component" value="Unassembled WGS sequence"/>
</dbReference>
<reference evidence="1 2" key="1">
    <citation type="submission" date="2019-12" db="EMBL/GenBank/DDBJ databases">
        <title>A genome sequence resource for the geographically widespread anthracnose pathogen Colletotrichum asianum.</title>
        <authorList>
            <person name="Meng Y."/>
        </authorList>
    </citation>
    <scope>NUCLEOTIDE SEQUENCE [LARGE SCALE GENOMIC DNA]</scope>
    <source>
        <strain evidence="1 2">ICMP 18580</strain>
    </source>
</reference>
<evidence type="ECO:0000313" key="2">
    <source>
        <dbReference type="Proteomes" id="UP000434172"/>
    </source>
</evidence>
<evidence type="ECO:0000313" key="1">
    <source>
        <dbReference type="EMBL" id="KAF0317920.1"/>
    </source>
</evidence>
<accession>A0A8H3ZND4</accession>
<sequence>MSRLGLANGCGLSWPTKRARGFGRGERVWAGQPGRWVSRSWPSSTRFGGGAVLVGPGPRWEEEENCHRWHVDFNPKTRVAENLSCHLQGVWTRLEGVKPCQYCGMQPSHPSAPDTGAPRFLSPGRRKAWFDGQPVADLACALPMLWHVFCSFSPDRRVQEAWVRPGIAYPTWRCVIFIVSATSVVNWILESRNYQRQCMEFRREFAGCNCALGR</sequence>